<reference evidence="2" key="1">
    <citation type="submission" date="2023-02" db="EMBL/GenBank/DDBJ databases">
        <title>Identification and recombinant expression of a fungal hydrolase from Papiliotrema laurentii that hydrolyzes apple cutin and clears colloidal polyester polyurethane.</title>
        <authorList>
            <consortium name="DOE Joint Genome Institute"/>
            <person name="Roman V.A."/>
            <person name="Bojanowski C."/>
            <person name="Crable B.R."/>
            <person name="Wagner D.N."/>
            <person name="Hung C.S."/>
            <person name="Nadeau L.J."/>
            <person name="Schratz L."/>
            <person name="Haridas S."/>
            <person name="Pangilinan J."/>
            <person name="Lipzen A."/>
            <person name="Na H."/>
            <person name="Yan M."/>
            <person name="Ng V."/>
            <person name="Grigoriev I.V."/>
            <person name="Spatafora J.W."/>
            <person name="Barlow D."/>
            <person name="Biffinger J."/>
            <person name="Kelley-Loughnane N."/>
            <person name="Varaljay V.A."/>
            <person name="Crookes-Goodson W.J."/>
        </authorList>
    </citation>
    <scope>NUCLEOTIDE SEQUENCE</scope>
    <source>
        <strain evidence="2">5307AH</strain>
    </source>
</reference>
<feature type="compositionally biased region" description="Basic and acidic residues" evidence="1">
    <location>
        <begin position="141"/>
        <end position="150"/>
    </location>
</feature>
<protein>
    <submittedName>
        <fullName evidence="2">Uncharacterized protein</fullName>
    </submittedName>
</protein>
<feature type="compositionally biased region" description="Basic and acidic residues" evidence="1">
    <location>
        <begin position="174"/>
        <end position="187"/>
    </location>
</feature>
<keyword evidence="3" id="KW-1185">Reference proteome</keyword>
<feature type="compositionally biased region" description="Basic and acidic residues" evidence="1">
    <location>
        <begin position="201"/>
        <end position="211"/>
    </location>
</feature>
<dbReference type="EMBL" id="JAODAN010000003">
    <property type="protein sequence ID" value="KAK1925458.1"/>
    <property type="molecule type" value="Genomic_DNA"/>
</dbReference>
<feature type="compositionally biased region" description="Polar residues" evidence="1">
    <location>
        <begin position="131"/>
        <end position="140"/>
    </location>
</feature>
<feature type="compositionally biased region" description="Basic and acidic residues" evidence="1">
    <location>
        <begin position="252"/>
        <end position="261"/>
    </location>
</feature>
<accession>A0AAD9FSP7</accession>
<dbReference type="Proteomes" id="UP001182556">
    <property type="component" value="Unassembled WGS sequence"/>
</dbReference>
<feature type="compositionally biased region" description="Pro residues" evidence="1">
    <location>
        <begin position="162"/>
        <end position="173"/>
    </location>
</feature>
<name>A0AAD9FSP7_PAPLA</name>
<feature type="region of interest" description="Disordered" evidence="1">
    <location>
        <begin position="65"/>
        <end position="507"/>
    </location>
</feature>
<dbReference type="AlphaFoldDB" id="A0AAD9FSP7"/>
<proteinExistence type="predicted"/>
<evidence type="ECO:0000313" key="2">
    <source>
        <dbReference type="EMBL" id="KAK1925458.1"/>
    </source>
</evidence>
<gene>
    <name evidence="2" type="ORF">DB88DRAFT_195606</name>
</gene>
<feature type="compositionally biased region" description="Low complexity" evidence="1">
    <location>
        <begin position="88"/>
        <end position="104"/>
    </location>
</feature>
<evidence type="ECO:0000256" key="1">
    <source>
        <dbReference type="SAM" id="MobiDB-lite"/>
    </source>
</evidence>
<organism evidence="2 3">
    <name type="scientific">Papiliotrema laurentii</name>
    <name type="common">Cryptococcus laurentii</name>
    <dbReference type="NCBI Taxonomy" id="5418"/>
    <lineage>
        <taxon>Eukaryota</taxon>
        <taxon>Fungi</taxon>
        <taxon>Dikarya</taxon>
        <taxon>Basidiomycota</taxon>
        <taxon>Agaricomycotina</taxon>
        <taxon>Tremellomycetes</taxon>
        <taxon>Tremellales</taxon>
        <taxon>Rhynchogastremaceae</taxon>
        <taxon>Papiliotrema</taxon>
    </lineage>
</organism>
<feature type="compositionally biased region" description="Basic and acidic residues" evidence="1">
    <location>
        <begin position="392"/>
        <end position="412"/>
    </location>
</feature>
<feature type="compositionally biased region" description="Basic and acidic residues" evidence="1">
    <location>
        <begin position="476"/>
        <end position="507"/>
    </location>
</feature>
<evidence type="ECO:0000313" key="3">
    <source>
        <dbReference type="Proteomes" id="UP001182556"/>
    </source>
</evidence>
<feature type="compositionally biased region" description="Polar residues" evidence="1">
    <location>
        <begin position="376"/>
        <end position="386"/>
    </location>
</feature>
<comment type="caution">
    <text evidence="2">The sequence shown here is derived from an EMBL/GenBank/DDBJ whole genome shotgun (WGS) entry which is preliminary data.</text>
</comment>
<sequence>MATSLRRLLRDWRKEGMTLSNILQTIKFIQDEVVASPRPPPLDTTSRSSGLLDKLLGLLERERCGSPGRHLEDTGEGQTGRGARQTGESVVTPTRETPTTTHSSPNRHHNPRGLLVHVSPRQSPRSDHPGSGSTASSQVESPRRVRDRLNHMLQSLRRPSSPTSPPLTAPLPSRPDHSSGGRFREVEAQIPRTATIQRRVSGQDRPSRRDSPPGLVLICESLSPRGKRKVQRYLPLLTSSGGRGRRERSHHYHDDDDDHPRPPYTAPLLDLPPQAAEYLSSPRRQHSSTPDPSSRTYRRKATSIQRQESEHGGSFELTHAAGDNTQQHKTQAVDPEDSSHLPLNLPPETAEYLSSARRQHSTTPGIPSTRHRLDPSSANHLPSSREPSLGDTEPKTHDPPRLSETDDRDRDTLLTTRSRSPKDEHTRPSATTRRFSAESSDSHYSESSDTTEGTLESDEEARELLAQADSGPMPVHHAEPLVDEPAPKPSEDEVRRAREVLKPDMHL</sequence>